<evidence type="ECO:0000256" key="1">
    <source>
        <dbReference type="ARBA" id="ARBA00004514"/>
    </source>
</evidence>
<keyword evidence="4" id="KW-0396">Initiation factor</keyword>
<dbReference type="InterPro" id="IPR042529">
    <property type="entry name" value="IF_2B-like_C"/>
</dbReference>
<evidence type="ECO:0000256" key="10">
    <source>
        <dbReference type="SAM" id="MobiDB-lite"/>
    </source>
</evidence>
<dbReference type="GO" id="GO:0016740">
    <property type="term" value="F:transferase activity"/>
    <property type="evidence" value="ECO:0007669"/>
    <property type="project" value="UniProtKB-KW"/>
</dbReference>
<evidence type="ECO:0000256" key="3">
    <source>
        <dbReference type="ARBA" id="ARBA00022490"/>
    </source>
</evidence>
<comment type="subunit">
    <text evidence="8">Component of the translation initiation factor 2B (eIF2B) complex which is a heterodecamer of two sets of five different subunits: alpha, beta, gamma, delta and epsilon. Subunits alpha, beta and delta comprise a regulatory subcomplex and subunits epsilon and gamma comprise a catalytic subcomplex. Within the complex, the hexameric regulatory complex resides at the center, with the two heterodimeric catalytic subcomplexes bound on opposite sides.</text>
</comment>
<dbReference type="GeneID" id="37028169"/>
<evidence type="ECO:0000313" key="12">
    <source>
        <dbReference type="Proteomes" id="UP000245884"/>
    </source>
</evidence>
<reference evidence="11 12" key="1">
    <citation type="journal article" date="2018" name="Mol. Biol. Evol.">
        <title>Broad Genomic Sampling Reveals a Smut Pathogenic Ancestry of the Fungal Clade Ustilaginomycotina.</title>
        <authorList>
            <person name="Kijpornyongpan T."/>
            <person name="Mondo S.J."/>
            <person name="Barry K."/>
            <person name="Sandor L."/>
            <person name="Lee J."/>
            <person name="Lipzen A."/>
            <person name="Pangilinan J."/>
            <person name="LaButti K."/>
            <person name="Hainaut M."/>
            <person name="Henrissat B."/>
            <person name="Grigoriev I.V."/>
            <person name="Spatafora J.W."/>
            <person name="Aime M.C."/>
        </authorList>
    </citation>
    <scope>NUCLEOTIDE SEQUENCE [LARGE SCALE GENOMIC DNA]</scope>
    <source>
        <strain evidence="11 12">MCA 5214</strain>
    </source>
</reference>
<feature type="region of interest" description="Disordered" evidence="10">
    <location>
        <begin position="249"/>
        <end position="305"/>
    </location>
</feature>
<evidence type="ECO:0000256" key="9">
    <source>
        <dbReference type="RuleBase" id="RU003814"/>
    </source>
</evidence>
<evidence type="ECO:0000313" key="11">
    <source>
        <dbReference type="EMBL" id="PWN27126.1"/>
    </source>
</evidence>
<dbReference type="SUPFAM" id="SSF100950">
    <property type="entry name" value="NagB/RpiA/CoA transferase-like"/>
    <property type="match status" value="1"/>
</dbReference>
<dbReference type="GO" id="GO:0003743">
    <property type="term" value="F:translation initiation factor activity"/>
    <property type="evidence" value="ECO:0007669"/>
    <property type="project" value="UniProtKB-KW"/>
</dbReference>
<gene>
    <name evidence="11" type="ORF">BDZ90DRAFT_232686</name>
</gene>
<feature type="compositionally biased region" description="Low complexity" evidence="10">
    <location>
        <begin position="111"/>
        <end position="122"/>
    </location>
</feature>
<evidence type="ECO:0000256" key="4">
    <source>
        <dbReference type="ARBA" id="ARBA00022540"/>
    </source>
</evidence>
<dbReference type="GO" id="GO:0005829">
    <property type="term" value="C:cytosol"/>
    <property type="evidence" value="ECO:0007669"/>
    <property type="project" value="UniProtKB-SubCell"/>
</dbReference>
<feature type="compositionally biased region" description="Acidic residues" evidence="10">
    <location>
        <begin position="253"/>
        <end position="289"/>
    </location>
</feature>
<dbReference type="OrthoDB" id="269919at2759"/>
<evidence type="ECO:0000256" key="6">
    <source>
        <dbReference type="ARBA" id="ARBA00044122"/>
    </source>
</evidence>
<proteinExistence type="inferred from homology"/>
<evidence type="ECO:0000256" key="2">
    <source>
        <dbReference type="ARBA" id="ARBA00007251"/>
    </source>
</evidence>
<keyword evidence="3" id="KW-0963">Cytoplasm</keyword>
<accession>A0A316UPA3</accession>
<dbReference type="Gene3D" id="3.40.50.10470">
    <property type="entry name" value="Translation initiation factor eif-2b, domain 2"/>
    <property type="match status" value="1"/>
</dbReference>
<keyword evidence="12" id="KW-1185">Reference proteome</keyword>
<comment type="similarity">
    <text evidence="2 9">Belongs to the eIF-2B alpha/beta/delta subunits family.</text>
</comment>
<name>A0A316UPA3_9BASI</name>
<dbReference type="AlphaFoldDB" id="A0A316UPA3"/>
<dbReference type="InterPro" id="IPR051855">
    <property type="entry name" value="eIF2B_beta_subunit"/>
</dbReference>
<dbReference type="GO" id="GO:0005085">
    <property type="term" value="F:guanyl-nucleotide exchange factor activity"/>
    <property type="evidence" value="ECO:0007669"/>
    <property type="project" value="TreeGrafter"/>
</dbReference>
<protein>
    <recommendedName>
        <fullName evidence="6">Translation initiation factor eIF2B subunit beta</fullName>
    </recommendedName>
    <alternativeName>
        <fullName evidence="7">eIF2B GDP-GTP exchange factor subunit beta</fullName>
    </alternativeName>
</protein>
<feature type="region of interest" description="Disordered" evidence="10">
    <location>
        <begin position="471"/>
        <end position="490"/>
    </location>
</feature>
<dbReference type="PANTHER" id="PTHR45859">
    <property type="entry name" value="TRANSLATION INITIATION FACTOR EIF-2B SUBUNIT BETA"/>
    <property type="match status" value="1"/>
</dbReference>
<dbReference type="GO" id="GO:0005851">
    <property type="term" value="C:eukaryotic translation initiation factor 2B complex"/>
    <property type="evidence" value="ECO:0007669"/>
    <property type="project" value="TreeGrafter"/>
</dbReference>
<feature type="compositionally biased region" description="Low complexity" evidence="10">
    <location>
        <begin position="480"/>
        <end position="490"/>
    </location>
</feature>
<dbReference type="STRING" id="1569628.A0A316UPA3"/>
<dbReference type="InterPro" id="IPR037171">
    <property type="entry name" value="NagB/RpiA_transferase-like"/>
</dbReference>
<sequence>MALLQPPPLPVRPLDRPTQKHLHNVYLSLRRGQLRGSTKVAHATATALRRVISGAKFSTLDDLSNAIRLTGAWLQDARRGEQCITNITLRTLHLLAEEAGALMGPQHHQHGGSSLGPSRSGSVFPPSTPAAPASLTPSGSFIGGERPAVSSPLSSPPATTDGSRPPFLSRDSRYFAQGSTFSISDLVAAGQNSSSSAAPSMPGSVYGSGANTPALGGSSQASFGFAASSAAGPGSFGAHTRDVSFASASDALHEEDGEEEDDEAQTVGEEDEDEDDEDDEDEDPEETLDTDVKPSTGPSGSVNAAELKPLLIQAVQELLDELESTRTNIARDARDHIHGGETVLTLGHSLTVEVFLKQAAKDRTFTVLVADNGSSAAATRLAKQLPKGIQVVSIPHSSIHTLLPRVTKVLLSPHAVLANGGLLAAPGSAAASMAAKLQATPVLALTGLHKLCADWRWVAIASSSATSGAAGGEGFGGSAGQTASSTSLAGDSYSRPSLSLDHLTSTEDGESLSAAKHLLTSEWDYVEPSGVDVLITNTGEYPGSYVYRLLDENQSLAHTAAAVPGAGEGM</sequence>
<feature type="region of interest" description="Disordered" evidence="10">
    <location>
        <begin position="104"/>
        <end position="171"/>
    </location>
</feature>
<evidence type="ECO:0000256" key="8">
    <source>
        <dbReference type="ARBA" id="ARBA00046432"/>
    </source>
</evidence>
<comment type="subcellular location">
    <subcellularLocation>
        <location evidence="1">Cytoplasm</location>
        <location evidence="1">Cytosol</location>
    </subcellularLocation>
</comment>
<dbReference type="PANTHER" id="PTHR45859:SF1">
    <property type="entry name" value="TRANSLATION INITIATION FACTOR EIF-2B SUBUNIT BETA"/>
    <property type="match status" value="1"/>
</dbReference>
<organism evidence="11 12">
    <name type="scientific">Jaminaea rosea</name>
    <dbReference type="NCBI Taxonomy" id="1569628"/>
    <lineage>
        <taxon>Eukaryota</taxon>
        <taxon>Fungi</taxon>
        <taxon>Dikarya</taxon>
        <taxon>Basidiomycota</taxon>
        <taxon>Ustilaginomycotina</taxon>
        <taxon>Exobasidiomycetes</taxon>
        <taxon>Microstromatales</taxon>
        <taxon>Microstromatales incertae sedis</taxon>
        <taxon>Jaminaea</taxon>
    </lineage>
</organism>
<dbReference type="InterPro" id="IPR000649">
    <property type="entry name" value="IF-2B-related"/>
</dbReference>
<feature type="compositionally biased region" description="Low complexity" evidence="10">
    <location>
        <begin position="147"/>
        <end position="158"/>
    </location>
</feature>
<evidence type="ECO:0000256" key="5">
    <source>
        <dbReference type="ARBA" id="ARBA00022917"/>
    </source>
</evidence>
<keyword evidence="11" id="KW-0808">Transferase</keyword>
<dbReference type="EMBL" id="KZ819669">
    <property type="protein sequence ID" value="PWN27126.1"/>
    <property type="molecule type" value="Genomic_DNA"/>
</dbReference>
<dbReference type="RefSeq" id="XP_025361738.1">
    <property type="nucleotide sequence ID" value="XM_025506346.1"/>
</dbReference>
<dbReference type="Pfam" id="PF01008">
    <property type="entry name" value="IF-2B"/>
    <property type="match status" value="1"/>
</dbReference>
<keyword evidence="5" id="KW-0648">Protein biosynthesis</keyword>
<evidence type="ECO:0000256" key="7">
    <source>
        <dbReference type="ARBA" id="ARBA00044228"/>
    </source>
</evidence>
<dbReference type="Proteomes" id="UP000245884">
    <property type="component" value="Unassembled WGS sequence"/>
</dbReference>